<evidence type="ECO:0008006" key="4">
    <source>
        <dbReference type="Google" id="ProtNLM"/>
    </source>
</evidence>
<feature type="region of interest" description="Disordered" evidence="1">
    <location>
        <begin position="1"/>
        <end position="163"/>
    </location>
</feature>
<protein>
    <recommendedName>
        <fullName evidence="4">Glutenin, low molecular weight subunit</fullName>
    </recommendedName>
</protein>
<feature type="compositionally biased region" description="Polar residues" evidence="1">
    <location>
        <begin position="18"/>
        <end position="48"/>
    </location>
</feature>
<feature type="compositionally biased region" description="Polar residues" evidence="1">
    <location>
        <begin position="298"/>
        <end position="321"/>
    </location>
</feature>
<gene>
    <name evidence="2" type="ORF">ENUP19_0063G0053</name>
</gene>
<proteinExistence type="predicted"/>
<feature type="compositionally biased region" description="Low complexity" evidence="1">
    <location>
        <begin position="277"/>
        <end position="289"/>
    </location>
</feature>
<comment type="caution">
    <text evidence="2">The sequence shown here is derived from an EMBL/GenBank/DDBJ whole genome shotgun (WGS) entry which is preliminary data.</text>
</comment>
<accession>A0ABQ0DE08</accession>
<feature type="compositionally biased region" description="Polar residues" evidence="1">
    <location>
        <begin position="262"/>
        <end position="276"/>
    </location>
</feature>
<feature type="region of interest" description="Disordered" evidence="1">
    <location>
        <begin position="218"/>
        <end position="321"/>
    </location>
</feature>
<sequence length="415" mass="45503">MSSTQPTTTNSNQPQYPVDTTNQQYPGYPIQQSMTSQQPVSTGTTPATGAQPYPAYNAQQPTLNLPNNNQYYGQAGTFNPQQQPTNPMQQPANPMQQPANPMQQPANPMQQPANPMQQPTNPMQQPTNNTTNQQRVDGPSNTCTTQQTTTPPQQKGCQQQEYNTQQQYSGYGVQEKDRQQPIQQQYPGYNIEQPNEQQHKQTDGHNSQPTVTSSIPYTQQQTATTPQQGINAPSSVGISPLPPAGKSGQPQNGQVGGGYNAYPNTPNIQQQMTNAVPPQTTPQQAKTQPSGPQYPGYNIQQANGKQNNPQQQYPGSNPQQPYCQMGGYANQQQYPGYGINPEANQYNQINNFGSQQYPGYNMPQGMQQYGQINGASGFDQMPGYNQMGGMPYYGTQQYPGYNQMGGMPPSYGSGF</sequence>
<dbReference type="EMBL" id="BAAFRS010000063">
    <property type="protein sequence ID" value="GAB1221093.1"/>
    <property type="molecule type" value="Genomic_DNA"/>
</dbReference>
<feature type="compositionally biased region" description="Low complexity" evidence="1">
    <location>
        <begin position="1"/>
        <end position="15"/>
    </location>
</feature>
<evidence type="ECO:0000256" key="1">
    <source>
        <dbReference type="SAM" id="MobiDB-lite"/>
    </source>
</evidence>
<feature type="compositionally biased region" description="Low complexity" evidence="1">
    <location>
        <begin position="142"/>
        <end position="163"/>
    </location>
</feature>
<evidence type="ECO:0000313" key="2">
    <source>
        <dbReference type="EMBL" id="GAB1221093.1"/>
    </source>
</evidence>
<feature type="compositionally biased region" description="Low complexity" evidence="1">
    <location>
        <begin position="218"/>
        <end position="228"/>
    </location>
</feature>
<dbReference type="Proteomes" id="UP001628156">
    <property type="component" value="Unassembled WGS sequence"/>
</dbReference>
<feature type="compositionally biased region" description="Low complexity" evidence="1">
    <location>
        <begin position="79"/>
        <end position="134"/>
    </location>
</feature>
<keyword evidence="3" id="KW-1185">Reference proteome</keyword>
<reference evidence="2 3" key="1">
    <citation type="journal article" date="2019" name="PLoS Negl. Trop. Dis.">
        <title>Whole genome sequencing of Entamoeba nuttalli reveals mammalian host-related molecular signatures and a novel octapeptide-repeat surface protein.</title>
        <authorList>
            <person name="Tanaka M."/>
            <person name="Makiuchi T."/>
            <person name="Komiyama T."/>
            <person name="Shiina T."/>
            <person name="Osaki K."/>
            <person name="Tachibana H."/>
        </authorList>
    </citation>
    <scope>NUCLEOTIDE SEQUENCE [LARGE SCALE GENOMIC DNA]</scope>
    <source>
        <strain evidence="2 3">P19-061405</strain>
    </source>
</reference>
<organism evidence="2 3">
    <name type="scientific">Entamoeba nuttalli</name>
    <dbReference type="NCBI Taxonomy" id="412467"/>
    <lineage>
        <taxon>Eukaryota</taxon>
        <taxon>Amoebozoa</taxon>
        <taxon>Evosea</taxon>
        <taxon>Archamoebae</taxon>
        <taxon>Mastigamoebida</taxon>
        <taxon>Entamoebidae</taxon>
        <taxon>Entamoeba</taxon>
    </lineage>
</organism>
<feature type="compositionally biased region" description="Low complexity" evidence="1">
    <location>
        <begin position="57"/>
        <end position="70"/>
    </location>
</feature>
<evidence type="ECO:0000313" key="3">
    <source>
        <dbReference type="Proteomes" id="UP001628156"/>
    </source>
</evidence>
<name>A0ABQ0DE08_9EUKA</name>